<dbReference type="OrthoDB" id="10021397at2759"/>
<keyword evidence="2 5" id="KW-0812">Transmembrane</keyword>
<evidence type="ECO:0000256" key="2">
    <source>
        <dbReference type="ARBA" id="ARBA00022692"/>
    </source>
</evidence>
<dbReference type="Proteomes" id="UP000800036">
    <property type="component" value="Unassembled WGS sequence"/>
</dbReference>
<reference evidence="7" key="1">
    <citation type="journal article" date="2020" name="Stud. Mycol.">
        <title>101 Dothideomycetes genomes: a test case for predicting lifestyles and emergence of pathogens.</title>
        <authorList>
            <person name="Haridas S."/>
            <person name="Albert R."/>
            <person name="Binder M."/>
            <person name="Bloem J."/>
            <person name="Labutti K."/>
            <person name="Salamov A."/>
            <person name="Andreopoulos B."/>
            <person name="Baker S."/>
            <person name="Barry K."/>
            <person name="Bills G."/>
            <person name="Bluhm B."/>
            <person name="Cannon C."/>
            <person name="Castanera R."/>
            <person name="Culley D."/>
            <person name="Daum C."/>
            <person name="Ezra D."/>
            <person name="Gonzalez J."/>
            <person name="Henrissat B."/>
            <person name="Kuo A."/>
            <person name="Liang C."/>
            <person name="Lipzen A."/>
            <person name="Lutzoni F."/>
            <person name="Magnuson J."/>
            <person name="Mondo S."/>
            <person name="Nolan M."/>
            <person name="Ohm R."/>
            <person name="Pangilinan J."/>
            <person name="Park H.-J."/>
            <person name="Ramirez L."/>
            <person name="Alfaro M."/>
            <person name="Sun H."/>
            <person name="Tritt A."/>
            <person name="Yoshinaga Y."/>
            <person name="Zwiers L.-H."/>
            <person name="Turgeon B."/>
            <person name="Goodwin S."/>
            <person name="Spatafora J."/>
            <person name="Crous P."/>
            <person name="Grigoriev I."/>
        </authorList>
    </citation>
    <scope>NUCLEOTIDE SEQUENCE</scope>
    <source>
        <strain evidence="7">CBS 107.79</strain>
    </source>
</reference>
<keyword evidence="4 5" id="KW-0472">Membrane</keyword>
<keyword evidence="3 5" id="KW-1133">Transmembrane helix</keyword>
<evidence type="ECO:0000256" key="1">
    <source>
        <dbReference type="ARBA" id="ARBA00004141"/>
    </source>
</evidence>
<dbReference type="SUPFAM" id="SSF103473">
    <property type="entry name" value="MFS general substrate transporter"/>
    <property type="match status" value="1"/>
</dbReference>
<protein>
    <recommendedName>
        <fullName evidence="9">MFS general substrate transporter</fullName>
    </recommendedName>
</protein>
<evidence type="ECO:0000313" key="7">
    <source>
        <dbReference type="EMBL" id="KAF1973008.1"/>
    </source>
</evidence>
<evidence type="ECO:0000256" key="5">
    <source>
        <dbReference type="SAM" id="Phobius"/>
    </source>
</evidence>
<evidence type="ECO:0000256" key="4">
    <source>
        <dbReference type="ARBA" id="ARBA00023136"/>
    </source>
</evidence>
<dbReference type="InterPro" id="IPR036259">
    <property type="entry name" value="MFS_trans_sf"/>
</dbReference>
<evidence type="ECO:0000256" key="3">
    <source>
        <dbReference type="ARBA" id="ARBA00022989"/>
    </source>
</evidence>
<keyword evidence="8" id="KW-1185">Reference proteome</keyword>
<evidence type="ECO:0000313" key="8">
    <source>
        <dbReference type="Proteomes" id="UP000800036"/>
    </source>
</evidence>
<organism evidence="7 8">
    <name type="scientific">Bimuria novae-zelandiae CBS 107.79</name>
    <dbReference type="NCBI Taxonomy" id="1447943"/>
    <lineage>
        <taxon>Eukaryota</taxon>
        <taxon>Fungi</taxon>
        <taxon>Dikarya</taxon>
        <taxon>Ascomycota</taxon>
        <taxon>Pezizomycotina</taxon>
        <taxon>Dothideomycetes</taxon>
        <taxon>Pleosporomycetidae</taxon>
        <taxon>Pleosporales</taxon>
        <taxon>Massarineae</taxon>
        <taxon>Didymosphaeriaceae</taxon>
        <taxon>Bimuria</taxon>
    </lineage>
</organism>
<dbReference type="GO" id="GO:0022857">
    <property type="term" value="F:transmembrane transporter activity"/>
    <property type="evidence" value="ECO:0007669"/>
    <property type="project" value="TreeGrafter"/>
</dbReference>
<dbReference type="AlphaFoldDB" id="A0A6A5V833"/>
<feature type="signal peptide" evidence="6">
    <location>
        <begin position="1"/>
        <end position="20"/>
    </location>
</feature>
<feature type="transmembrane region" description="Helical" evidence="5">
    <location>
        <begin position="52"/>
        <end position="73"/>
    </location>
</feature>
<sequence length="194" mass="20422">MMLSAVLLSILAGILVTAQGHYVPYLYIGTIGMTVGAGLLTTWTPQTATSVWIGYQILFGVGVGFCLQQPMVAVQTVLDIKDVPIGASLIVFVQSLGGAMFVSVGETVLSNTLVKELAKNAPAIHPSEVLETGASRLQITFSEDVLPAIILSYNNALSRVFLVATAMAAFTLVGCVFVEWKSVKGKKIEMGAAA</sequence>
<dbReference type="EMBL" id="ML976683">
    <property type="protein sequence ID" value="KAF1973008.1"/>
    <property type="molecule type" value="Genomic_DNA"/>
</dbReference>
<keyword evidence="6" id="KW-0732">Signal</keyword>
<dbReference type="PANTHER" id="PTHR23501">
    <property type="entry name" value="MAJOR FACILITATOR SUPERFAMILY"/>
    <property type="match status" value="1"/>
</dbReference>
<dbReference type="GO" id="GO:0005886">
    <property type="term" value="C:plasma membrane"/>
    <property type="evidence" value="ECO:0007669"/>
    <property type="project" value="TreeGrafter"/>
</dbReference>
<feature type="transmembrane region" description="Helical" evidence="5">
    <location>
        <begin position="160"/>
        <end position="180"/>
    </location>
</feature>
<comment type="subcellular location">
    <subcellularLocation>
        <location evidence="1">Membrane</location>
        <topology evidence="1">Multi-pass membrane protein</topology>
    </subcellularLocation>
</comment>
<accession>A0A6A5V833</accession>
<evidence type="ECO:0000256" key="6">
    <source>
        <dbReference type="SAM" id="SignalP"/>
    </source>
</evidence>
<evidence type="ECO:0008006" key="9">
    <source>
        <dbReference type="Google" id="ProtNLM"/>
    </source>
</evidence>
<gene>
    <name evidence="7" type="ORF">BU23DRAFT_554545</name>
</gene>
<proteinExistence type="predicted"/>
<dbReference type="PANTHER" id="PTHR23501:SF199">
    <property type="entry name" value="MFS EFFLUX TRANSPORTER INPD-RELATED"/>
    <property type="match status" value="1"/>
</dbReference>
<feature type="transmembrane region" description="Helical" evidence="5">
    <location>
        <begin position="85"/>
        <end position="104"/>
    </location>
</feature>
<name>A0A6A5V833_9PLEO</name>
<feature type="chain" id="PRO_5025527946" description="MFS general substrate transporter" evidence="6">
    <location>
        <begin position="21"/>
        <end position="194"/>
    </location>
</feature>